<evidence type="ECO:0000313" key="1">
    <source>
        <dbReference type="EMBL" id="GIJ75305.1"/>
    </source>
</evidence>
<comment type="caution">
    <text evidence="1">The sequence shown here is derived from an EMBL/GenBank/DDBJ whole genome shotgun (WGS) entry which is preliminary data.</text>
</comment>
<accession>A0A8J4A8H8</accession>
<proteinExistence type="predicted"/>
<evidence type="ECO:0008006" key="3">
    <source>
        <dbReference type="Google" id="ProtNLM"/>
    </source>
</evidence>
<sequence length="180" mass="18343">MPAGAARAGPSVRERSVLAPLTHGRCTDAVVIGGTAPNRALVYFDREAASLAAAVVTAIADLERSGLACIDVVPDDDLVTIGVLAPRLGVPPRGLGELLRDGPPPVRRCGGELIFRWSDVLAWLDTAPGEAAGPAPGPASGPVASPASEAVLGVLNLALRLRRLVRSDPATAAAVRDLLA</sequence>
<reference evidence="1" key="1">
    <citation type="submission" date="2021-01" db="EMBL/GenBank/DDBJ databases">
        <title>Whole genome shotgun sequence of Virgisporangium ochraceum NBRC 16418.</title>
        <authorList>
            <person name="Komaki H."/>
            <person name="Tamura T."/>
        </authorList>
    </citation>
    <scope>NUCLEOTIDE SEQUENCE</scope>
    <source>
        <strain evidence="1">NBRC 16418</strain>
    </source>
</reference>
<keyword evidence="2" id="KW-1185">Reference proteome</keyword>
<evidence type="ECO:0000313" key="2">
    <source>
        <dbReference type="Proteomes" id="UP000635606"/>
    </source>
</evidence>
<organism evidence="1 2">
    <name type="scientific">Virgisporangium ochraceum</name>
    <dbReference type="NCBI Taxonomy" id="65505"/>
    <lineage>
        <taxon>Bacteria</taxon>
        <taxon>Bacillati</taxon>
        <taxon>Actinomycetota</taxon>
        <taxon>Actinomycetes</taxon>
        <taxon>Micromonosporales</taxon>
        <taxon>Micromonosporaceae</taxon>
        <taxon>Virgisporangium</taxon>
    </lineage>
</organism>
<dbReference type="EMBL" id="BOPH01000153">
    <property type="protein sequence ID" value="GIJ75305.1"/>
    <property type="molecule type" value="Genomic_DNA"/>
</dbReference>
<name>A0A8J4A8H8_9ACTN</name>
<dbReference type="Proteomes" id="UP000635606">
    <property type="component" value="Unassembled WGS sequence"/>
</dbReference>
<dbReference type="AlphaFoldDB" id="A0A8J4A8H8"/>
<gene>
    <name evidence="1" type="ORF">Voc01_102220</name>
</gene>
<protein>
    <recommendedName>
        <fullName evidence="3">DNA-binding protein</fullName>
    </recommendedName>
</protein>